<dbReference type="Proteomes" id="UP000004457">
    <property type="component" value="Unassembled WGS sequence"/>
</dbReference>
<keyword evidence="1" id="KW-0472">Membrane</keyword>
<keyword evidence="3" id="KW-1185">Reference proteome</keyword>
<feature type="transmembrane region" description="Helical" evidence="1">
    <location>
        <begin position="27"/>
        <end position="46"/>
    </location>
</feature>
<protein>
    <recommendedName>
        <fullName evidence="4">DUF1294 domain-containing protein</fullName>
    </recommendedName>
</protein>
<evidence type="ECO:0000256" key="1">
    <source>
        <dbReference type="SAM" id="Phobius"/>
    </source>
</evidence>
<evidence type="ECO:0008006" key="4">
    <source>
        <dbReference type="Google" id="ProtNLM"/>
    </source>
</evidence>
<reference evidence="2 3" key="1">
    <citation type="submission" date="2009-01" db="EMBL/GenBank/DDBJ databases">
        <authorList>
            <person name="Fulton L."/>
            <person name="Clifton S."/>
            <person name="Chinwalla A.T."/>
            <person name="Mitreva M."/>
            <person name="Sodergren E."/>
            <person name="Weinstock G."/>
            <person name="Clifton S."/>
            <person name="Dooling D.J."/>
            <person name="Fulton B."/>
            <person name="Minx P."/>
            <person name="Pepin K.H."/>
            <person name="Johnson M."/>
            <person name="Bhonagiri V."/>
            <person name="Nash W.E."/>
            <person name="Mardis E.R."/>
            <person name="Wilson R.K."/>
        </authorList>
    </citation>
    <scope>NUCLEOTIDE SEQUENCE [LARGE SCALE GENOMIC DNA]</scope>
    <source>
        <strain evidence="2 3">NRL30031/H210</strain>
    </source>
</reference>
<keyword evidence="1" id="KW-0812">Transmembrane</keyword>
<accession>C0ELY8</accession>
<comment type="caution">
    <text evidence="2">The sequence shown here is derived from an EMBL/GenBank/DDBJ whole genome shotgun (WGS) entry which is preliminary data.</text>
</comment>
<organism evidence="2 3">
    <name type="scientific">Neisseria flavescens NRL30031/H210</name>
    <dbReference type="NCBI Taxonomy" id="546264"/>
    <lineage>
        <taxon>Bacteria</taxon>
        <taxon>Pseudomonadati</taxon>
        <taxon>Pseudomonadota</taxon>
        <taxon>Betaproteobacteria</taxon>
        <taxon>Neisseriales</taxon>
        <taxon>Neisseriaceae</taxon>
        <taxon>Neisseria</taxon>
    </lineage>
</organism>
<dbReference type="AlphaFoldDB" id="C0ELY8"/>
<dbReference type="GeneID" id="49970244"/>
<dbReference type="EMBL" id="ACEN01000025">
    <property type="protein sequence ID" value="EEG33851.1"/>
    <property type="molecule type" value="Genomic_DNA"/>
</dbReference>
<evidence type="ECO:0000313" key="2">
    <source>
        <dbReference type="EMBL" id="EEG33851.1"/>
    </source>
</evidence>
<sequence length="52" mass="5904">MGAGFLLGIWATRCYYKKGGWAGVKKYFILPIVLIEFVAVLGMYFIETFHPS</sequence>
<keyword evidence="1" id="KW-1133">Transmembrane helix</keyword>
<evidence type="ECO:0000313" key="3">
    <source>
        <dbReference type="Proteomes" id="UP000004457"/>
    </source>
</evidence>
<dbReference type="RefSeq" id="WP_002248577.1">
    <property type="nucleotide sequence ID" value="NZ_ACEN01000025.1"/>
</dbReference>
<name>C0ELY8_NEIFL</name>
<gene>
    <name evidence="2" type="ORF">NEIFLAOT_00951</name>
</gene>
<proteinExistence type="predicted"/>